<dbReference type="InterPro" id="IPR003657">
    <property type="entry name" value="WRKY_dom"/>
</dbReference>
<keyword evidence="3 8" id="KW-0238">DNA-binding</keyword>
<dbReference type="SMART" id="SM00774">
    <property type="entry name" value="WRKY"/>
    <property type="match status" value="1"/>
</dbReference>
<evidence type="ECO:0000313" key="8">
    <source>
        <dbReference type="EMBL" id="AET03325.1"/>
    </source>
</evidence>
<keyword evidence="4" id="KW-0804">Transcription</keyword>
<proteinExistence type="predicted"/>
<sequence>MENDDWDLFSIVRSCKATNFCETATPTLPISTNTITNNIISPHNTMSYCFDDFTLTQENSTIPISPLKPNDYIELDKLIIRSNVTKIIPIPTTSDIPTPSITTTTSPTSSTNNTIITTPSTITIPNHITTDTITNTSSHGSDQNSTFFYFPTLIEQQQMQPSEFTELEKWILQFNPTTTIPISTITTPNPTSSTPITFTTPTTTINTPITITTIIPTTTTTTTMTNYEANGINQYSTVSNFPMLVEQQQVQANQNRVSVFDSISCIKTTTTNFHPELNHPLVPEEPQRNHNQLPILLPQTSSTVLLSTNPKHKKFKSGKRKNNNQVILVSYVKADRISEDSWRWRKYGQKHIKGSPHPRSYFKCSSFNDCLAKKLVEKINTGEDTYEVTYIGEHNHKKPANNRNSIVGTSCWNISSNSGLDVVREVGCCSNVRNLQGFPGESNMPYLKNEVIKNAGKLDSSDMIMVPFDELERENSNIFLDESKLIESSNEDDILIPNMTNMLDDFFLNVNNINNGSPFR</sequence>
<keyword evidence="2" id="KW-0805">Transcription regulation</keyword>
<gene>
    <name evidence="8" type="ordered locus">MTR_8g067650</name>
</gene>
<dbReference type="GO" id="GO:0000976">
    <property type="term" value="F:transcription cis-regulatory region binding"/>
    <property type="evidence" value="ECO:0000318"/>
    <property type="project" value="GO_Central"/>
</dbReference>
<dbReference type="PROSITE" id="PS50811">
    <property type="entry name" value="WRKY"/>
    <property type="match status" value="1"/>
</dbReference>
<dbReference type="SUPFAM" id="SSF118290">
    <property type="entry name" value="WRKY DNA-binding domain"/>
    <property type="match status" value="1"/>
</dbReference>
<accession>G7LIF9</accession>
<evidence type="ECO:0000256" key="6">
    <source>
        <dbReference type="SAM" id="MobiDB-lite"/>
    </source>
</evidence>
<dbReference type="AlphaFoldDB" id="G7LIF9"/>
<comment type="subcellular location">
    <subcellularLocation>
        <location evidence="1">Nucleus</location>
    </subcellularLocation>
</comment>
<organism evidence="8 10">
    <name type="scientific">Medicago truncatula</name>
    <name type="common">Barrel medic</name>
    <name type="synonym">Medicago tribuloides</name>
    <dbReference type="NCBI Taxonomy" id="3880"/>
    <lineage>
        <taxon>Eukaryota</taxon>
        <taxon>Viridiplantae</taxon>
        <taxon>Streptophyta</taxon>
        <taxon>Embryophyta</taxon>
        <taxon>Tracheophyta</taxon>
        <taxon>Spermatophyta</taxon>
        <taxon>Magnoliopsida</taxon>
        <taxon>eudicotyledons</taxon>
        <taxon>Gunneridae</taxon>
        <taxon>Pentapetalae</taxon>
        <taxon>rosids</taxon>
        <taxon>fabids</taxon>
        <taxon>Fabales</taxon>
        <taxon>Fabaceae</taxon>
        <taxon>Papilionoideae</taxon>
        <taxon>50 kb inversion clade</taxon>
        <taxon>NPAAA clade</taxon>
        <taxon>Hologalegina</taxon>
        <taxon>IRL clade</taxon>
        <taxon>Trifolieae</taxon>
        <taxon>Medicago</taxon>
    </lineage>
</organism>
<name>G7LIF9_MEDTR</name>
<evidence type="ECO:0000313" key="10">
    <source>
        <dbReference type="Proteomes" id="UP000002051"/>
    </source>
</evidence>
<keyword evidence="5" id="KW-0539">Nucleus</keyword>
<feature type="region of interest" description="Disordered" evidence="6">
    <location>
        <begin position="98"/>
        <end position="118"/>
    </location>
</feature>
<evidence type="ECO:0000313" key="9">
    <source>
        <dbReference type="EnsemblPlants" id="AET03325"/>
    </source>
</evidence>
<dbReference type="HOGENOM" id="CLU_047325_0_0_1"/>
<reference evidence="8 10" key="2">
    <citation type="journal article" date="2014" name="BMC Genomics">
        <title>An improved genome release (version Mt4.0) for the model legume Medicago truncatula.</title>
        <authorList>
            <person name="Tang H."/>
            <person name="Krishnakumar V."/>
            <person name="Bidwell S."/>
            <person name="Rosen B."/>
            <person name="Chan A."/>
            <person name="Zhou S."/>
            <person name="Gentzbittel L."/>
            <person name="Childs K.L."/>
            <person name="Yandell M."/>
            <person name="Gundlach H."/>
            <person name="Mayer K.F."/>
            <person name="Schwartz D.C."/>
            <person name="Town C.D."/>
        </authorList>
    </citation>
    <scope>GENOME REANNOTATION</scope>
    <source>
        <strain evidence="9 10">cv. Jemalong A17</strain>
    </source>
</reference>
<dbReference type="EMBL" id="CM001224">
    <property type="protein sequence ID" value="AET03325.1"/>
    <property type="molecule type" value="Genomic_DNA"/>
</dbReference>
<feature type="domain" description="WRKY" evidence="7">
    <location>
        <begin position="333"/>
        <end position="399"/>
    </location>
</feature>
<evidence type="ECO:0000259" key="7">
    <source>
        <dbReference type="PROSITE" id="PS50811"/>
    </source>
</evidence>
<reference evidence="8 10" key="1">
    <citation type="journal article" date="2011" name="Nature">
        <title>The Medicago genome provides insight into the evolution of rhizobial symbioses.</title>
        <authorList>
            <person name="Young N.D."/>
            <person name="Debelle F."/>
            <person name="Oldroyd G.E."/>
            <person name="Geurts R."/>
            <person name="Cannon S.B."/>
            <person name="Udvardi M.K."/>
            <person name="Benedito V.A."/>
            <person name="Mayer K.F."/>
            <person name="Gouzy J."/>
            <person name="Schoof H."/>
            <person name="Van de Peer Y."/>
            <person name="Proost S."/>
            <person name="Cook D.R."/>
            <person name="Meyers B.C."/>
            <person name="Spannagl M."/>
            <person name="Cheung F."/>
            <person name="De Mita S."/>
            <person name="Krishnakumar V."/>
            <person name="Gundlach H."/>
            <person name="Zhou S."/>
            <person name="Mudge J."/>
            <person name="Bharti A.K."/>
            <person name="Murray J.D."/>
            <person name="Naoumkina M.A."/>
            <person name="Rosen B."/>
            <person name="Silverstein K.A."/>
            <person name="Tang H."/>
            <person name="Rombauts S."/>
            <person name="Zhao P.X."/>
            <person name="Zhou P."/>
            <person name="Barbe V."/>
            <person name="Bardou P."/>
            <person name="Bechner M."/>
            <person name="Bellec A."/>
            <person name="Berger A."/>
            <person name="Berges H."/>
            <person name="Bidwell S."/>
            <person name="Bisseling T."/>
            <person name="Choisne N."/>
            <person name="Couloux A."/>
            <person name="Denny R."/>
            <person name="Deshpande S."/>
            <person name="Dai X."/>
            <person name="Doyle J.J."/>
            <person name="Dudez A.M."/>
            <person name="Farmer A.D."/>
            <person name="Fouteau S."/>
            <person name="Franken C."/>
            <person name="Gibelin C."/>
            <person name="Gish J."/>
            <person name="Goldstein S."/>
            <person name="Gonzalez A.J."/>
            <person name="Green P.J."/>
            <person name="Hallab A."/>
            <person name="Hartog M."/>
            <person name="Hua A."/>
            <person name="Humphray S.J."/>
            <person name="Jeong D.H."/>
            <person name="Jing Y."/>
            <person name="Jocker A."/>
            <person name="Kenton S.M."/>
            <person name="Kim D.J."/>
            <person name="Klee K."/>
            <person name="Lai H."/>
            <person name="Lang C."/>
            <person name="Lin S."/>
            <person name="Macmil S.L."/>
            <person name="Magdelenat G."/>
            <person name="Matthews L."/>
            <person name="McCorrison J."/>
            <person name="Monaghan E.L."/>
            <person name="Mun J.H."/>
            <person name="Najar F.Z."/>
            <person name="Nicholson C."/>
            <person name="Noirot C."/>
            <person name="O'Bleness M."/>
            <person name="Paule C.R."/>
            <person name="Poulain J."/>
            <person name="Prion F."/>
            <person name="Qin B."/>
            <person name="Qu C."/>
            <person name="Retzel E.F."/>
            <person name="Riddle C."/>
            <person name="Sallet E."/>
            <person name="Samain S."/>
            <person name="Samson N."/>
            <person name="Sanders I."/>
            <person name="Saurat O."/>
            <person name="Scarpelli C."/>
            <person name="Schiex T."/>
            <person name="Segurens B."/>
            <person name="Severin A.J."/>
            <person name="Sherrier D.J."/>
            <person name="Shi R."/>
            <person name="Sims S."/>
            <person name="Singer S.R."/>
            <person name="Sinharoy S."/>
            <person name="Sterck L."/>
            <person name="Viollet A."/>
            <person name="Wang B.B."/>
            <person name="Wang K."/>
            <person name="Wang M."/>
            <person name="Wang X."/>
            <person name="Warfsmann J."/>
            <person name="Weissenbach J."/>
            <person name="White D.D."/>
            <person name="White J.D."/>
            <person name="Wiley G.B."/>
            <person name="Wincker P."/>
            <person name="Xing Y."/>
            <person name="Yang L."/>
            <person name="Yao Z."/>
            <person name="Ying F."/>
            <person name="Zhai J."/>
            <person name="Zhou L."/>
            <person name="Zuber A."/>
            <person name="Denarie J."/>
            <person name="Dixon R.A."/>
            <person name="May G.D."/>
            <person name="Schwartz D.C."/>
            <person name="Rogers J."/>
            <person name="Quetier F."/>
            <person name="Town C.D."/>
            <person name="Roe B.A."/>
        </authorList>
    </citation>
    <scope>NUCLEOTIDE SEQUENCE [LARGE SCALE GENOMIC DNA]</scope>
    <source>
        <strain evidence="8">A17</strain>
        <strain evidence="9 10">cv. Jemalong A17</strain>
    </source>
</reference>
<dbReference type="PaxDb" id="3880-AET03325"/>
<dbReference type="InterPro" id="IPR044810">
    <property type="entry name" value="WRKY_plant"/>
</dbReference>
<feature type="region of interest" description="Disordered" evidence="6">
    <location>
        <begin position="182"/>
        <end position="201"/>
    </location>
</feature>
<dbReference type="InterPro" id="IPR036576">
    <property type="entry name" value="WRKY_dom_sf"/>
</dbReference>
<dbReference type="GO" id="GO:0005634">
    <property type="term" value="C:nucleus"/>
    <property type="evidence" value="ECO:0000318"/>
    <property type="project" value="GO_Central"/>
</dbReference>
<dbReference type="Gene3D" id="2.20.25.80">
    <property type="entry name" value="WRKY domain"/>
    <property type="match status" value="1"/>
</dbReference>
<evidence type="ECO:0000256" key="1">
    <source>
        <dbReference type="ARBA" id="ARBA00004123"/>
    </source>
</evidence>
<keyword evidence="10" id="KW-1185">Reference proteome</keyword>
<dbReference type="PANTHER" id="PTHR32096">
    <property type="entry name" value="WRKY TRANSCRIPTION FACTOR 30-RELATED-RELATED"/>
    <property type="match status" value="1"/>
</dbReference>
<evidence type="ECO:0000256" key="4">
    <source>
        <dbReference type="ARBA" id="ARBA00023163"/>
    </source>
</evidence>
<evidence type="ECO:0000256" key="2">
    <source>
        <dbReference type="ARBA" id="ARBA00023015"/>
    </source>
</evidence>
<dbReference type="GO" id="GO:0003700">
    <property type="term" value="F:DNA-binding transcription factor activity"/>
    <property type="evidence" value="ECO:0000318"/>
    <property type="project" value="GO_Central"/>
</dbReference>
<dbReference type="PANTHER" id="PTHR32096:SF19">
    <property type="entry name" value="OS01G0750100 PROTEIN"/>
    <property type="match status" value="1"/>
</dbReference>
<dbReference type="Proteomes" id="UP000002051">
    <property type="component" value="Chromosome 8"/>
</dbReference>
<evidence type="ECO:0000256" key="5">
    <source>
        <dbReference type="ARBA" id="ARBA00023242"/>
    </source>
</evidence>
<dbReference type="Pfam" id="PF03106">
    <property type="entry name" value="WRKY"/>
    <property type="match status" value="1"/>
</dbReference>
<evidence type="ECO:0000256" key="3">
    <source>
        <dbReference type="ARBA" id="ARBA00023125"/>
    </source>
</evidence>
<dbReference type="EnsemblPlants" id="AET03325">
    <property type="protein sequence ID" value="AET03325"/>
    <property type="gene ID" value="MTR_8g067650"/>
</dbReference>
<reference evidence="9" key="3">
    <citation type="submission" date="2015-04" db="UniProtKB">
        <authorList>
            <consortium name="EnsemblPlants"/>
        </authorList>
    </citation>
    <scope>IDENTIFICATION</scope>
    <source>
        <strain evidence="9">cv. Jemalong A17</strain>
    </source>
</reference>
<protein>
    <submittedName>
        <fullName evidence="8">WRKY DNA-binding domain protein</fullName>
    </submittedName>
</protein>